<keyword evidence="7 17" id="KW-0812">Transmembrane</keyword>
<feature type="transmembrane region" description="Helical" evidence="17">
    <location>
        <begin position="79"/>
        <end position="100"/>
    </location>
</feature>
<dbReference type="EMBL" id="AY342055">
    <property type="protein sequence ID" value="AAP91666.1"/>
    <property type="molecule type" value="Genomic_DNA"/>
</dbReference>
<evidence type="ECO:0000256" key="15">
    <source>
        <dbReference type="ARBA" id="ARBA00023136"/>
    </source>
</evidence>
<keyword evidence="15 17" id="KW-0472">Membrane</keyword>
<keyword evidence="10 17" id="KW-0249">Electron transport</keyword>
<evidence type="ECO:0000313" key="19">
    <source>
        <dbReference type="EMBL" id="AAP91666.1"/>
    </source>
</evidence>
<dbReference type="InterPro" id="IPR003917">
    <property type="entry name" value="NADH_UbQ_OxRdtase_chain2"/>
</dbReference>
<evidence type="ECO:0000256" key="8">
    <source>
        <dbReference type="ARBA" id="ARBA00022792"/>
    </source>
</evidence>
<feature type="transmembrane region" description="Helical" evidence="17">
    <location>
        <begin position="223"/>
        <end position="244"/>
    </location>
</feature>
<dbReference type="RefSeq" id="YP_006345.1">
    <property type="nucleotide sequence ID" value="NC_005840.1"/>
</dbReference>
<proteinExistence type="inferred from homology"/>
<keyword evidence="9 17" id="KW-1278">Translocase</keyword>
<evidence type="ECO:0000259" key="18">
    <source>
        <dbReference type="Pfam" id="PF00361"/>
    </source>
</evidence>
<comment type="similarity">
    <text evidence="2 17">Belongs to the complex I subunit 2 family.</text>
</comment>
<gene>
    <name evidence="19" type="primary">ND2</name>
</gene>
<feature type="transmembrane region" description="Helical" evidence="17">
    <location>
        <begin position="7"/>
        <end position="32"/>
    </location>
</feature>
<protein>
    <recommendedName>
        <fullName evidence="4 17">NADH-ubiquinone oxidoreductase chain 2</fullName>
        <ecNumber evidence="3 17">7.1.1.2</ecNumber>
    </recommendedName>
</protein>
<evidence type="ECO:0000256" key="17">
    <source>
        <dbReference type="RuleBase" id="RU003403"/>
    </source>
</evidence>
<reference evidence="19" key="1">
    <citation type="journal article" date="2004" name="Mol. Phylogenet. Evol.">
        <title>The complete sequence and gene organization of the mitochondrial genome of the gadilid scaphopod Siphonondentalium lobatum (Mollusca).</title>
        <authorList>
            <person name="Dreyer H."/>
            <person name="Steiner G."/>
        </authorList>
    </citation>
    <scope>NUCLEOTIDE SEQUENCE</scope>
</reference>
<keyword evidence="11 17" id="KW-1133">Transmembrane helix</keyword>
<feature type="transmembrane region" description="Helical" evidence="17">
    <location>
        <begin position="189"/>
        <end position="211"/>
    </location>
</feature>
<dbReference type="PANTHER" id="PTHR46552">
    <property type="entry name" value="NADH-UBIQUINONE OXIDOREDUCTASE CHAIN 2"/>
    <property type="match status" value="1"/>
</dbReference>
<dbReference type="CTD" id="4536"/>
<keyword evidence="13 17" id="KW-0830">Ubiquinone</keyword>
<feature type="domain" description="NADH:quinone oxidoreductase/Mrp antiporter transmembrane" evidence="18">
    <location>
        <begin position="22"/>
        <end position="261"/>
    </location>
</feature>
<dbReference type="PANTHER" id="PTHR46552:SF1">
    <property type="entry name" value="NADH-UBIQUINONE OXIDOREDUCTASE CHAIN 2"/>
    <property type="match status" value="1"/>
</dbReference>
<feature type="transmembrane region" description="Helical" evidence="17">
    <location>
        <begin position="256"/>
        <end position="274"/>
    </location>
</feature>
<keyword evidence="12 17" id="KW-0520">NAD</keyword>
<feature type="transmembrane region" description="Helical" evidence="17">
    <location>
        <begin position="132"/>
        <end position="157"/>
    </location>
</feature>
<evidence type="ECO:0000256" key="1">
    <source>
        <dbReference type="ARBA" id="ARBA00004448"/>
    </source>
</evidence>
<dbReference type="GO" id="GO:0006120">
    <property type="term" value="P:mitochondrial electron transport, NADH to ubiquinone"/>
    <property type="evidence" value="ECO:0007669"/>
    <property type="project" value="InterPro"/>
</dbReference>
<feature type="transmembrane region" description="Helical" evidence="17">
    <location>
        <begin position="163"/>
        <end position="182"/>
    </location>
</feature>
<evidence type="ECO:0000256" key="7">
    <source>
        <dbReference type="ARBA" id="ARBA00022692"/>
    </source>
</evidence>
<dbReference type="EC" id="7.1.1.2" evidence="3 17"/>
<dbReference type="AlphaFoldDB" id="Q6VEI2"/>
<dbReference type="PRINTS" id="PR01436">
    <property type="entry name" value="NADHDHGNASE2"/>
</dbReference>
<keyword evidence="8 17" id="KW-0999">Mitochondrion inner membrane</keyword>
<keyword evidence="5" id="KW-0813">Transport</keyword>
<evidence type="ECO:0000256" key="16">
    <source>
        <dbReference type="ARBA" id="ARBA00049551"/>
    </source>
</evidence>
<dbReference type="InterPro" id="IPR001750">
    <property type="entry name" value="ND/Mrp_TM"/>
</dbReference>
<evidence type="ECO:0000256" key="10">
    <source>
        <dbReference type="ARBA" id="ARBA00022982"/>
    </source>
</evidence>
<evidence type="ECO:0000256" key="9">
    <source>
        <dbReference type="ARBA" id="ARBA00022967"/>
    </source>
</evidence>
<evidence type="ECO:0000256" key="3">
    <source>
        <dbReference type="ARBA" id="ARBA00012944"/>
    </source>
</evidence>
<dbReference type="GeneID" id="2776985"/>
<evidence type="ECO:0000256" key="11">
    <source>
        <dbReference type="ARBA" id="ARBA00022989"/>
    </source>
</evidence>
<name>Q6VEI2_9MOLL</name>
<accession>Q6VEI2</accession>
<evidence type="ECO:0000256" key="12">
    <source>
        <dbReference type="ARBA" id="ARBA00023027"/>
    </source>
</evidence>
<keyword evidence="6 17" id="KW-0679">Respiratory chain</keyword>
<comment type="function">
    <text evidence="17">Core subunit of the mitochondrial membrane respiratory chain NADH dehydrogenase (Complex I) which catalyzes electron transfer from NADH through the respiratory chain, using ubiquinone as an electron acceptor. Essential for the catalytic activity and assembly of complex I.</text>
</comment>
<dbReference type="Pfam" id="PF00361">
    <property type="entry name" value="Proton_antipo_M"/>
    <property type="match status" value="1"/>
</dbReference>
<keyword evidence="14 17" id="KW-0496">Mitochondrion</keyword>
<evidence type="ECO:0000256" key="6">
    <source>
        <dbReference type="ARBA" id="ARBA00022660"/>
    </source>
</evidence>
<evidence type="ECO:0000256" key="13">
    <source>
        <dbReference type="ARBA" id="ARBA00023075"/>
    </source>
</evidence>
<dbReference type="InterPro" id="IPR050175">
    <property type="entry name" value="Complex_I_Subunit_2"/>
</dbReference>
<evidence type="ECO:0000256" key="4">
    <source>
        <dbReference type="ARBA" id="ARBA00021008"/>
    </source>
</evidence>
<organism evidence="19">
    <name type="scientific">Siphonodentalium lobatum</name>
    <dbReference type="NCBI Taxonomy" id="203167"/>
    <lineage>
        <taxon>Eukaryota</taxon>
        <taxon>Metazoa</taxon>
        <taxon>Spiralia</taxon>
        <taxon>Lophotrochozoa</taxon>
        <taxon>Mollusca</taxon>
        <taxon>Scaphopoda</taxon>
        <taxon>Gadilida</taxon>
        <taxon>Siphonodentaliidae</taxon>
        <taxon>Siphonodentalium</taxon>
    </lineage>
</organism>
<evidence type="ECO:0000256" key="14">
    <source>
        <dbReference type="ARBA" id="ARBA00023128"/>
    </source>
</evidence>
<comment type="catalytic activity">
    <reaction evidence="16 17">
        <text>a ubiquinone + NADH + 5 H(+)(in) = a ubiquinol + NAD(+) + 4 H(+)(out)</text>
        <dbReference type="Rhea" id="RHEA:29091"/>
        <dbReference type="Rhea" id="RHEA-COMP:9565"/>
        <dbReference type="Rhea" id="RHEA-COMP:9566"/>
        <dbReference type="ChEBI" id="CHEBI:15378"/>
        <dbReference type="ChEBI" id="CHEBI:16389"/>
        <dbReference type="ChEBI" id="CHEBI:17976"/>
        <dbReference type="ChEBI" id="CHEBI:57540"/>
        <dbReference type="ChEBI" id="CHEBI:57945"/>
        <dbReference type="EC" id="7.1.1.2"/>
    </reaction>
</comment>
<dbReference type="GO" id="GO:0008137">
    <property type="term" value="F:NADH dehydrogenase (ubiquinone) activity"/>
    <property type="evidence" value="ECO:0007669"/>
    <property type="project" value="UniProtKB-EC"/>
</dbReference>
<geneLocation type="mitochondrion" evidence="19"/>
<feature type="transmembrane region" description="Helical" evidence="17">
    <location>
        <begin position="294"/>
        <end position="314"/>
    </location>
</feature>
<evidence type="ECO:0000256" key="5">
    <source>
        <dbReference type="ARBA" id="ARBA00022448"/>
    </source>
</evidence>
<evidence type="ECO:0000256" key="2">
    <source>
        <dbReference type="ARBA" id="ARBA00007012"/>
    </source>
</evidence>
<comment type="subcellular location">
    <subcellularLocation>
        <location evidence="1 17">Mitochondrion inner membrane</location>
        <topology evidence="1 17">Multi-pass membrane protein</topology>
    </subcellularLocation>
</comment>
<sequence>MIPSTFLMFSMMIVGALLSLSSSSWVVIWLGLELNMLAVLPMMGKFRAGGEVQLKYFVVQSLGSCLLMIGAVNKILLKWMVDLMGSNFILGLGLLVKLGVFPGHFWVPYVVGNSSWGMAFILSSWQKIAPSVLLVSMISPWVVVCAIMTSVIGAINGINQSDYRALLASSSLVHMGWVLVILSNSLSRVLMYMLVYFMVLSMVFFVLSSMSSSKMTAKTSYPVWLQFLSLAGMPPLMGFIPKFIGIETISFSGGGLMIIGLLLSASSISLYFYLRIVTNKLLGLAVGSEKSFHYINLFQLLGGVLLITWCCLLLV</sequence>
<dbReference type="GO" id="GO:0005743">
    <property type="term" value="C:mitochondrial inner membrane"/>
    <property type="evidence" value="ECO:0007669"/>
    <property type="project" value="UniProtKB-SubCell"/>
</dbReference>